<dbReference type="STRING" id="658196.A0A397SJF1"/>
<sequence length="275" mass="31851">MSETQTSPIVAKFTDDEKNKVKEFKNLLPDILNDVNVPKYTLWGVELNKDSQDEKLDVILIKFLKARNFDVNQSKEMLTKSIKWRIEFKADDLLSETFPDLYRKVGFIHKRDKENRPITYNLYGGLNNKEVFGNLDQFLKWRVQLMEKGIQEIDFVNVDQCIQVHDYNSVAYSNYDNTVKTASKAVSTIFQDNYPEFLAVKFFVNVPRWGDWLFKFISMFLSEQTKKKFFVASSGGAKDALLTLISEENLPTIYDGKSVVPELEENSTSNDDTAE</sequence>
<evidence type="ECO:0000313" key="5">
    <source>
        <dbReference type="EMBL" id="RIA86330.1"/>
    </source>
</evidence>
<protein>
    <submittedName>
        <fullName evidence="5">CRAL-TRIO domain-containing protein</fullName>
    </submittedName>
</protein>
<dbReference type="Proteomes" id="UP000265703">
    <property type="component" value="Unassembled WGS sequence"/>
</dbReference>
<dbReference type="PROSITE" id="PS50191">
    <property type="entry name" value="CRAL_TRIO"/>
    <property type="match status" value="1"/>
</dbReference>
<dbReference type="InterPro" id="IPR036865">
    <property type="entry name" value="CRAL-TRIO_dom_sf"/>
</dbReference>
<organism evidence="5 6">
    <name type="scientific">Glomus cerebriforme</name>
    <dbReference type="NCBI Taxonomy" id="658196"/>
    <lineage>
        <taxon>Eukaryota</taxon>
        <taxon>Fungi</taxon>
        <taxon>Fungi incertae sedis</taxon>
        <taxon>Mucoromycota</taxon>
        <taxon>Glomeromycotina</taxon>
        <taxon>Glomeromycetes</taxon>
        <taxon>Glomerales</taxon>
        <taxon>Glomeraceae</taxon>
        <taxon>Glomus</taxon>
    </lineage>
</organism>
<name>A0A397SJF1_9GLOM</name>
<comment type="caution">
    <text evidence="5">The sequence shown here is derived from an EMBL/GenBank/DDBJ whole genome shotgun (WGS) entry which is preliminary data.</text>
</comment>
<keyword evidence="3" id="KW-0472">Membrane</keyword>
<dbReference type="AlphaFoldDB" id="A0A397SJF1"/>
<dbReference type="InterPro" id="IPR036273">
    <property type="entry name" value="CRAL/TRIO_N_dom_sf"/>
</dbReference>
<proteinExistence type="predicted"/>
<dbReference type="EMBL" id="QKYT01000369">
    <property type="protein sequence ID" value="RIA86330.1"/>
    <property type="molecule type" value="Genomic_DNA"/>
</dbReference>
<dbReference type="Pfam" id="PF03765">
    <property type="entry name" value="CRAL_TRIO_N"/>
    <property type="match status" value="1"/>
</dbReference>
<reference evidence="5 6" key="1">
    <citation type="submission" date="2018-06" db="EMBL/GenBank/DDBJ databases">
        <title>Comparative genomics reveals the genomic features of Rhizophagus irregularis, R. cerebriforme, R. diaphanum and Gigaspora rosea, and their symbiotic lifestyle signature.</title>
        <authorList>
            <person name="Morin E."/>
            <person name="San Clemente H."/>
            <person name="Chen E.C.H."/>
            <person name="De La Providencia I."/>
            <person name="Hainaut M."/>
            <person name="Kuo A."/>
            <person name="Kohler A."/>
            <person name="Murat C."/>
            <person name="Tang N."/>
            <person name="Roy S."/>
            <person name="Loubradou J."/>
            <person name="Henrissat B."/>
            <person name="Grigoriev I.V."/>
            <person name="Corradi N."/>
            <person name="Roux C."/>
            <person name="Martin F.M."/>
        </authorList>
    </citation>
    <scope>NUCLEOTIDE SEQUENCE [LARGE SCALE GENOMIC DNA]</scope>
    <source>
        <strain evidence="5 6">DAOM 227022</strain>
    </source>
</reference>
<dbReference type="CDD" id="cd00170">
    <property type="entry name" value="SEC14"/>
    <property type="match status" value="1"/>
</dbReference>
<gene>
    <name evidence="5" type="ORF">C1645_807833</name>
</gene>
<accession>A0A397SJF1</accession>
<dbReference type="OrthoDB" id="75724at2759"/>
<dbReference type="SMART" id="SM00516">
    <property type="entry name" value="SEC14"/>
    <property type="match status" value="1"/>
</dbReference>
<dbReference type="SMART" id="SM01100">
    <property type="entry name" value="CRAL_TRIO_N"/>
    <property type="match status" value="1"/>
</dbReference>
<evidence type="ECO:0000256" key="2">
    <source>
        <dbReference type="ARBA" id="ARBA00022448"/>
    </source>
</evidence>
<dbReference type="SUPFAM" id="SSF52087">
    <property type="entry name" value="CRAL/TRIO domain"/>
    <property type="match status" value="1"/>
</dbReference>
<evidence type="ECO:0000256" key="3">
    <source>
        <dbReference type="ARBA" id="ARBA00023136"/>
    </source>
</evidence>
<dbReference type="InterPro" id="IPR044834">
    <property type="entry name" value="PATL"/>
</dbReference>
<evidence type="ECO:0000313" key="6">
    <source>
        <dbReference type="Proteomes" id="UP000265703"/>
    </source>
</evidence>
<dbReference type="Gene3D" id="3.40.525.10">
    <property type="entry name" value="CRAL-TRIO lipid binding domain"/>
    <property type="match status" value="1"/>
</dbReference>
<keyword evidence="2" id="KW-0813">Transport</keyword>
<evidence type="ECO:0000259" key="4">
    <source>
        <dbReference type="PROSITE" id="PS50191"/>
    </source>
</evidence>
<dbReference type="InterPro" id="IPR011074">
    <property type="entry name" value="CRAL/TRIO_N_dom"/>
</dbReference>
<dbReference type="PANTHER" id="PTHR45932:SF17">
    <property type="entry name" value="CELLULAR RETINALDEHYDE-BINDING_TRIPLE FUNCTION DOMAIN-CONTAINING PROTEIN"/>
    <property type="match status" value="1"/>
</dbReference>
<dbReference type="InterPro" id="IPR001251">
    <property type="entry name" value="CRAL-TRIO_dom"/>
</dbReference>
<dbReference type="SUPFAM" id="SSF46938">
    <property type="entry name" value="CRAL/TRIO N-terminal domain"/>
    <property type="match status" value="1"/>
</dbReference>
<evidence type="ECO:0000256" key="1">
    <source>
        <dbReference type="ARBA" id="ARBA00004370"/>
    </source>
</evidence>
<dbReference type="GO" id="GO:0016020">
    <property type="term" value="C:membrane"/>
    <property type="evidence" value="ECO:0007669"/>
    <property type="project" value="UniProtKB-SubCell"/>
</dbReference>
<keyword evidence="6" id="KW-1185">Reference proteome</keyword>
<dbReference type="GO" id="GO:0008289">
    <property type="term" value="F:lipid binding"/>
    <property type="evidence" value="ECO:0007669"/>
    <property type="project" value="InterPro"/>
</dbReference>
<comment type="subcellular location">
    <subcellularLocation>
        <location evidence="1">Membrane</location>
    </subcellularLocation>
</comment>
<dbReference type="Pfam" id="PF00650">
    <property type="entry name" value="CRAL_TRIO"/>
    <property type="match status" value="1"/>
</dbReference>
<dbReference type="PANTHER" id="PTHR45932">
    <property type="entry name" value="PATELLIN-1"/>
    <property type="match status" value="1"/>
</dbReference>
<feature type="domain" description="CRAL-TRIO" evidence="4">
    <location>
        <begin position="95"/>
        <end position="262"/>
    </location>
</feature>